<proteinExistence type="predicted"/>
<feature type="domain" description="Myb/SANT-like DNA-binding" evidence="6">
    <location>
        <begin position="9"/>
        <end position="71"/>
    </location>
</feature>
<sequence>MENSQKKSRAPKATNTQLEFLLAYMEEHNAFATGKLLGARGKAAHDAQWQKLTEKLNSLDGPSKLVDAWKKV</sequence>
<keyword evidence="3" id="KW-0805">Transcription regulation</keyword>
<comment type="subunit">
    <text evidence="1">Self-associates forming complexes of several hundred monomers.</text>
</comment>
<evidence type="ECO:0000259" key="6">
    <source>
        <dbReference type="Pfam" id="PF13873"/>
    </source>
</evidence>
<evidence type="ECO:0000256" key="4">
    <source>
        <dbReference type="ARBA" id="ARBA00023163"/>
    </source>
</evidence>
<dbReference type="EMBL" id="OZ034836">
    <property type="protein sequence ID" value="CAL1677510.1"/>
    <property type="molecule type" value="Genomic_DNA"/>
</dbReference>
<evidence type="ECO:0000313" key="7">
    <source>
        <dbReference type="EMBL" id="CAL1677510.1"/>
    </source>
</evidence>
<dbReference type="AlphaFoldDB" id="A0AAV2NC97"/>
<reference evidence="7" key="1">
    <citation type="submission" date="2024-04" db="EMBL/GenBank/DDBJ databases">
        <authorList>
            <consortium name="Molecular Ecology Group"/>
        </authorList>
    </citation>
    <scope>NUCLEOTIDE SEQUENCE</scope>
</reference>
<evidence type="ECO:0000256" key="5">
    <source>
        <dbReference type="ARBA" id="ARBA00025466"/>
    </source>
</evidence>
<dbReference type="InterPro" id="IPR028002">
    <property type="entry name" value="Myb_DNA-bind_5"/>
</dbReference>
<dbReference type="Proteomes" id="UP001497644">
    <property type="component" value="Chromosome 13"/>
</dbReference>
<accession>A0AAV2NC97</accession>
<dbReference type="Pfam" id="PF13873">
    <property type="entry name" value="Myb_DNA-bind_5"/>
    <property type="match status" value="1"/>
</dbReference>
<keyword evidence="4" id="KW-0804">Transcription</keyword>
<protein>
    <recommendedName>
        <fullName evidence="2">Regulatory protein zeste</fullName>
    </recommendedName>
</protein>
<evidence type="ECO:0000256" key="3">
    <source>
        <dbReference type="ARBA" id="ARBA00023015"/>
    </source>
</evidence>
<evidence type="ECO:0000313" key="8">
    <source>
        <dbReference type="Proteomes" id="UP001497644"/>
    </source>
</evidence>
<evidence type="ECO:0000256" key="1">
    <source>
        <dbReference type="ARBA" id="ARBA00011764"/>
    </source>
</evidence>
<gene>
    <name evidence="7" type="ORF">LPLAT_LOCUS3534</name>
</gene>
<comment type="function">
    <text evidence="5">Involved in transvection phenomena (= synapsis-dependent gene expression), where the synaptic pairing of chromosomes carrying genes with which zeste interacts influences the expression of these genes. Zeste binds to DNA and stimulates transcription from a nearby promoter.</text>
</comment>
<organism evidence="7 8">
    <name type="scientific">Lasius platythorax</name>
    <dbReference type="NCBI Taxonomy" id="488582"/>
    <lineage>
        <taxon>Eukaryota</taxon>
        <taxon>Metazoa</taxon>
        <taxon>Ecdysozoa</taxon>
        <taxon>Arthropoda</taxon>
        <taxon>Hexapoda</taxon>
        <taxon>Insecta</taxon>
        <taxon>Pterygota</taxon>
        <taxon>Neoptera</taxon>
        <taxon>Endopterygota</taxon>
        <taxon>Hymenoptera</taxon>
        <taxon>Apocrita</taxon>
        <taxon>Aculeata</taxon>
        <taxon>Formicoidea</taxon>
        <taxon>Formicidae</taxon>
        <taxon>Formicinae</taxon>
        <taxon>Lasius</taxon>
        <taxon>Lasius</taxon>
    </lineage>
</organism>
<evidence type="ECO:0000256" key="2">
    <source>
        <dbReference type="ARBA" id="ARBA00016807"/>
    </source>
</evidence>
<keyword evidence="8" id="KW-1185">Reference proteome</keyword>
<name>A0AAV2NC97_9HYME</name>